<evidence type="ECO:0000313" key="1">
    <source>
        <dbReference type="EMBL" id="CAB4160891.1"/>
    </source>
</evidence>
<reference evidence="1" key="1">
    <citation type="submission" date="2020-04" db="EMBL/GenBank/DDBJ databases">
        <authorList>
            <person name="Chiriac C."/>
            <person name="Salcher M."/>
            <person name="Ghai R."/>
            <person name="Kavagutti S V."/>
        </authorList>
    </citation>
    <scope>NUCLEOTIDE SEQUENCE</scope>
</reference>
<protein>
    <submittedName>
        <fullName evidence="1">Uncharacterized protein</fullName>
    </submittedName>
</protein>
<sequence>MTKATLYKTLDLGLSVEDGGKFTAVCEEHNTLVQGTRKSLEGRFTFEFCEFCDEPQKEAK</sequence>
<accession>A0A6J5NUA5</accession>
<proteinExistence type="predicted"/>
<gene>
    <name evidence="1" type="ORF">UFOVP772_16</name>
</gene>
<organism evidence="1">
    <name type="scientific">uncultured Caudovirales phage</name>
    <dbReference type="NCBI Taxonomy" id="2100421"/>
    <lineage>
        <taxon>Viruses</taxon>
        <taxon>Duplodnaviria</taxon>
        <taxon>Heunggongvirae</taxon>
        <taxon>Uroviricota</taxon>
        <taxon>Caudoviricetes</taxon>
        <taxon>Peduoviridae</taxon>
        <taxon>Maltschvirus</taxon>
        <taxon>Maltschvirus maltsch</taxon>
    </lineage>
</organism>
<name>A0A6J5NUA5_9CAUD</name>
<dbReference type="EMBL" id="LR796708">
    <property type="protein sequence ID" value="CAB4160891.1"/>
    <property type="molecule type" value="Genomic_DNA"/>
</dbReference>